<evidence type="ECO:0000313" key="1">
    <source>
        <dbReference type="EMBL" id="UPW01088.1"/>
    </source>
</evidence>
<gene>
    <name evidence="1" type="ORF">M0R88_03055</name>
</gene>
<dbReference type="AlphaFoldDB" id="A0A8U0IJZ1"/>
<dbReference type="EMBL" id="CP096658">
    <property type="protein sequence ID" value="UPW01088.1"/>
    <property type="molecule type" value="Genomic_DNA"/>
</dbReference>
<sequence>MDVETAANSFIQLYEFLPTEDTPLDEPVIVTFPATHHDAEWTIVLNGDPTESHDVEGIPTSDSTVTVQPTQALVFLDGRHAGIIGAGAGEFYDDQFDTAVESLQEAFLTDFATEFK</sequence>
<dbReference type="KEGG" id="haxz:M0R88_03055"/>
<protein>
    <submittedName>
        <fullName evidence="1">Uncharacterized protein</fullName>
    </submittedName>
</protein>
<dbReference type="RefSeq" id="WP_248655494.1">
    <property type="nucleotide sequence ID" value="NZ_CP096658.1"/>
</dbReference>
<proteinExistence type="predicted"/>
<organism evidence="1 2">
    <name type="scientific">Halorussus gelatinilyticus</name>
    <dbReference type="NCBI Taxonomy" id="2937524"/>
    <lineage>
        <taxon>Archaea</taxon>
        <taxon>Methanobacteriati</taxon>
        <taxon>Methanobacteriota</taxon>
        <taxon>Stenosarchaea group</taxon>
        <taxon>Halobacteria</taxon>
        <taxon>Halobacteriales</taxon>
        <taxon>Haladaptataceae</taxon>
        <taxon>Halorussus</taxon>
    </lineage>
</organism>
<name>A0A8U0IJZ1_9EURY</name>
<accession>A0A8U0IJZ1</accession>
<reference evidence="1" key="1">
    <citation type="submission" date="2022-04" db="EMBL/GenBank/DDBJ databases">
        <title>Diverse halophilic archaea isolated from saline environments.</title>
        <authorList>
            <person name="Cui H.-L."/>
        </authorList>
    </citation>
    <scope>NUCLEOTIDE SEQUENCE</scope>
    <source>
        <strain evidence="1">XZYJT40</strain>
    </source>
</reference>
<dbReference type="Proteomes" id="UP000830434">
    <property type="component" value="Chromosome"/>
</dbReference>
<evidence type="ECO:0000313" key="2">
    <source>
        <dbReference type="Proteomes" id="UP000830434"/>
    </source>
</evidence>
<dbReference type="GeneID" id="72188800"/>
<keyword evidence="2" id="KW-1185">Reference proteome</keyword>